<name>A0ABV0MY68_9TELE</name>
<keyword evidence="3" id="KW-1185">Reference proteome</keyword>
<protein>
    <submittedName>
        <fullName evidence="2">Uncharacterized protein</fullName>
    </submittedName>
</protein>
<accession>A0ABV0MY68</accession>
<evidence type="ECO:0000313" key="3">
    <source>
        <dbReference type="Proteomes" id="UP001476798"/>
    </source>
</evidence>
<evidence type="ECO:0000256" key="1">
    <source>
        <dbReference type="SAM" id="SignalP"/>
    </source>
</evidence>
<dbReference type="EMBL" id="JAHRIO010020094">
    <property type="protein sequence ID" value="MEQ2164072.1"/>
    <property type="molecule type" value="Genomic_DNA"/>
</dbReference>
<reference evidence="2 3" key="1">
    <citation type="submission" date="2021-06" db="EMBL/GenBank/DDBJ databases">
        <authorList>
            <person name="Palmer J.M."/>
        </authorList>
    </citation>
    <scope>NUCLEOTIDE SEQUENCE [LARGE SCALE GENOMIC DNA]</scope>
    <source>
        <strain evidence="2 3">GA_2019</strain>
        <tissue evidence="2">Muscle</tissue>
    </source>
</reference>
<organism evidence="2 3">
    <name type="scientific">Goodea atripinnis</name>
    <dbReference type="NCBI Taxonomy" id="208336"/>
    <lineage>
        <taxon>Eukaryota</taxon>
        <taxon>Metazoa</taxon>
        <taxon>Chordata</taxon>
        <taxon>Craniata</taxon>
        <taxon>Vertebrata</taxon>
        <taxon>Euteleostomi</taxon>
        <taxon>Actinopterygii</taxon>
        <taxon>Neopterygii</taxon>
        <taxon>Teleostei</taxon>
        <taxon>Neoteleostei</taxon>
        <taxon>Acanthomorphata</taxon>
        <taxon>Ovalentaria</taxon>
        <taxon>Atherinomorphae</taxon>
        <taxon>Cyprinodontiformes</taxon>
        <taxon>Goodeidae</taxon>
        <taxon>Goodea</taxon>
    </lineage>
</organism>
<feature type="signal peptide" evidence="1">
    <location>
        <begin position="1"/>
        <end position="24"/>
    </location>
</feature>
<proteinExistence type="predicted"/>
<sequence length="147" mass="16512">MITLLLRITHIIHIAFISLQSSLNDSINGEAISSIHFMASQTAQPGAHYGKGMCVLMSTSCKWLFLLREEWKYFISPRMGAEPRPAFILAHYSGSHGLQKDVFHLCWDKLDSGICCLLVSPWLSHGMDDYLSAARRTCIDVQHSLGF</sequence>
<keyword evidence="1" id="KW-0732">Signal</keyword>
<comment type="caution">
    <text evidence="2">The sequence shown here is derived from an EMBL/GenBank/DDBJ whole genome shotgun (WGS) entry which is preliminary data.</text>
</comment>
<evidence type="ECO:0000313" key="2">
    <source>
        <dbReference type="EMBL" id="MEQ2164072.1"/>
    </source>
</evidence>
<gene>
    <name evidence="2" type="ORF">GOODEAATRI_002792</name>
</gene>
<feature type="chain" id="PRO_5046710349" evidence="1">
    <location>
        <begin position="25"/>
        <end position="147"/>
    </location>
</feature>
<dbReference type="Proteomes" id="UP001476798">
    <property type="component" value="Unassembled WGS sequence"/>
</dbReference>